<protein>
    <submittedName>
        <fullName evidence="1">Uncharacterized protein</fullName>
    </submittedName>
</protein>
<reference evidence="1" key="1">
    <citation type="journal article" date="2014" name="Front. Microbiol.">
        <title>High frequency of phylogenetically diverse reductive dehalogenase-homologous genes in deep subseafloor sedimentary metagenomes.</title>
        <authorList>
            <person name="Kawai M."/>
            <person name="Futagami T."/>
            <person name="Toyoda A."/>
            <person name="Takaki Y."/>
            <person name="Nishi S."/>
            <person name="Hori S."/>
            <person name="Arai W."/>
            <person name="Tsubouchi T."/>
            <person name="Morono Y."/>
            <person name="Uchiyama I."/>
            <person name="Ito T."/>
            <person name="Fujiyama A."/>
            <person name="Inagaki F."/>
            <person name="Takami H."/>
        </authorList>
    </citation>
    <scope>NUCLEOTIDE SEQUENCE</scope>
    <source>
        <strain evidence="1">Expedition CK06-06</strain>
    </source>
</reference>
<name>X1DNT4_9ZZZZ</name>
<proteinExistence type="predicted"/>
<dbReference type="AlphaFoldDB" id="X1DNT4"/>
<organism evidence="1">
    <name type="scientific">marine sediment metagenome</name>
    <dbReference type="NCBI Taxonomy" id="412755"/>
    <lineage>
        <taxon>unclassified sequences</taxon>
        <taxon>metagenomes</taxon>
        <taxon>ecological metagenomes</taxon>
    </lineage>
</organism>
<comment type="caution">
    <text evidence="1">The sequence shown here is derived from an EMBL/GenBank/DDBJ whole genome shotgun (WGS) entry which is preliminary data.</text>
</comment>
<gene>
    <name evidence="1" type="ORF">S01H4_57337</name>
</gene>
<evidence type="ECO:0000313" key="1">
    <source>
        <dbReference type="EMBL" id="GAH06649.1"/>
    </source>
</evidence>
<sequence length="49" mass="5323">MAVLVIPVFQTPVTRTVKAVREQITIVSIKTSKEAINPCRTGSLVWAVA</sequence>
<accession>X1DNT4</accession>
<dbReference type="EMBL" id="BART01033340">
    <property type="protein sequence ID" value="GAH06649.1"/>
    <property type="molecule type" value="Genomic_DNA"/>
</dbReference>